<name>A0ACB8AWA4_9AGAM</name>
<gene>
    <name evidence="1" type="ORF">BV22DRAFT_1026569</name>
</gene>
<accession>A0ACB8AWA4</accession>
<comment type="caution">
    <text evidence="1">The sequence shown here is derived from an EMBL/GenBank/DDBJ whole genome shotgun (WGS) entry which is preliminary data.</text>
</comment>
<protein>
    <submittedName>
        <fullName evidence="1">Uncharacterized protein</fullName>
    </submittedName>
</protein>
<proteinExistence type="predicted"/>
<dbReference type="Proteomes" id="UP000790709">
    <property type="component" value="Unassembled WGS sequence"/>
</dbReference>
<evidence type="ECO:0000313" key="1">
    <source>
        <dbReference type="EMBL" id="KAH7917333.1"/>
    </source>
</evidence>
<keyword evidence="2" id="KW-1185">Reference proteome</keyword>
<organism evidence="1 2">
    <name type="scientific">Leucogyrophana mollusca</name>
    <dbReference type="NCBI Taxonomy" id="85980"/>
    <lineage>
        <taxon>Eukaryota</taxon>
        <taxon>Fungi</taxon>
        <taxon>Dikarya</taxon>
        <taxon>Basidiomycota</taxon>
        <taxon>Agaricomycotina</taxon>
        <taxon>Agaricomycetes</taxon>
        <taxon>Agaricomycetidae</taxon>
        <taxon>Boletales</taxon>
        <taxon>Boletales incertae sedis</taxon>
        <taxon>Leucogyrophana</taxon>
    </lineage>
</organism>
<dbReference type="EMBL" id="MU267116">
    <property type="protein sequence ID" value="KAH7917333.1"/>
    <property type="molecule type" value="Genomic_DNA"/>
</dbReference>
<reference evidence="1" key="1">
    <citation type="journal article" date="2021" name="New Phytol.">
        <title>Evolutionary innovations through gain and loss of genes in the ectomycorrhizal Boletales.</title>
        <authorList>
            <person name="Wu G."/>
            <person name="Miyauchi S."/>
            <person name="Morin E."/>
            <person name="Kuo A."/>
            <person name="Drula E."/>
            <person name="Varga T."/>
            <person name="Kohler A."/>
            <person name="Feng B."/>
            <person name="Cao Y."/>
            <person name="Lipzen A."/>
            <person name="Daum C."/>
            <person name="Hundley H."/>
            <person name="Pangilinan J."/>
            <person name="Johnson J."/>
            <person name="Barry K."/>
            <person name="LaButti K."/>
            <person name="Ng V."/>
            <person name="Ahrendt S."/>
            <person name="Min B."/>
            <person name="Choi I.G."/>
            <person name="Park H."/>
            <person name="Plett J.M."/>
            <person name="Magnuson J."/>
            <person name="Spatafora J.W."/>
            <person name="Nagy L.G."/>
            <person name="Henrissat B."/>
            <person name="Grigoriev I.V."/>
            <person name="Yang Z.L."/>
            <person name="Xu J."/>
            <person name="Martin F.M."/>
        </authorList>
    </citation>
    <scope>NUCLEOTIDE SEQUENCE</scope>
    <source>
        <strain evidence="1">KUC20120723A-06</strain>
    </source>
</reference>
<sequence length="153" mass="17155">VAKESSALRAIMPLVDRQCHVECIIDPGLQIIAMSEEVCHKLGLEYDLRIRLQMQSANGEVDESLGLARNVPFRIGGISLYLQVHIIRKPAYDILLGRPFDVLTASTVNNYENETQTITIRDPNTDKVTTVPTVARGSHRLLQRPEGFRDSMI</sequence>
<feature type="non-terminal residue" evidence="1">
    <location>
        <position position="1"/>
    </location>
</feature>
<evidence type="ECO:0000313" key="2">
    <source>
        <dbReference type="Proteomes" id="UP000790709"/>
    </source>
</evidence>